<accession>A0AAU2GTR1</accession>
<gene>
    <name evidence="2" type="ORF">OHV25_06155</name>
</gene>
<sequence length="87" mass="9540">MRSVIRYAEWTLGADTTPGAAGPIHVMECTTCLDTSPPSDTRDGPEDWAIRHTARHHDHAGFRAVVTSFSRITPAPGNPLYEQPSPR</sequence>
<protein>
    <recommendedName>
        <fullName evidence="1">DUF7848 domain-containing protein</fullName>
    </recommendedName>
</protein>
<dbReference type="EMBL" id="CP108253">
    <property type="protein sequence ID" value="WTU39186.1"/>
    <property type="molecule type" value="Genomic_DNA"/>
</dbReference>
<feature type="domain" description="DUF7848" evidence="1">
    <location>
        <begin position="2"/>
        <end position="76"/>
    </location>
</feature>
<proteinExistence type="predicted"/>
<evidence type="ECO:0000259" key="1">
    <source>
        <dbReference type="Pfam" id="PF25232"/>
    </source>
</evidence>
<name>A0AAU2GTR1_9ACTN</name>
<evidence type="ECO:0000313" key="2">
    <source>
        <dbReference type="EMBL" id="WTU39186.1"/>
    </source>
</evidence>
<organism evidence="2">
    <name type="scientific">Streptomyces sp. NBC_00060</name>
    <dbReference type="NCBI Taxonomy" id="2975636"/>
    <lineage>
        <taxon>Bacteria</taxon>
        <taxon>Bacillati</taxon>
        <taxon>Actinomycetota</taxon>
        <taxon>Actinomycetes</taxon>
        <taxon>Kitasatosporales</taxon>
        <taxon>Streptomycetaceae</taxon>
        <taxon>Streptomyces</taxon>
    </lineage>
</organism>
<dbReference type="AlphaFoldDB" id="A0AAU2GTR1"/>
<dbReference type="Pfam" id="PF25232">
    <property type="entry name" value="DUF7848"/>
    <property type="match status" value="1"/>
</dbReference>
<reference evidence="2" key="1">
    <citation type="submission" date="2022-10" db="EMBL/GenBank/DDBJ databases">
        <title>The complete genomes of actinobacterial strains from the NBC collection.</title>
        <authorList>
            <person name="Joergensen T.S."/>
            <person name="Alvarez Arevalo M."/>
            <person name="Sterndorff E.B."/>
            <person name="Faurdal D."/>
            <person name="Vuksanovic O."/>
            <person name="Mourched A.-S."/>
            <person name="Charusanti P."/>
            <person name="Shaw S."/>
            <person name="Blin K."/>
            <person name="Weber T."/>
        </authorList>
    </citation>
    <scope>NUCLEOTIDE SEQUENCE</scope>
    <source>
        <strain evidence="2">NBC_00060</strain>
    </source>
</reference>
<dbReference type="InterPro" id="IPR057170">
    <property type="entry name" value="DUF7848"/>
</dbReference>